<name>A0A1M6Z4L5_XYLRU</name>
<dbReference type="Proteomes" id="UP000184130">
    <property type="component" value="Unassembled WGS sequence"/>
</dbReference>
<proteinExistence type="predicted"/>
<gene>
    <name evidence="1" type="ORF">SAMN05216463_1403</name>
</gene>
<organism evidence="1 2">
    <name type="scientific">Xylanibacter ruminicola</name>
    <name type="common">Prevotella ruminicola</name>
    <dbReference type="NCBI Taxonomy" id="839"/>
    <lineage>
        <taxon>Bacteria</taxon>
        <taxon>Pseudomonadati</taxon>
        <taxon>Bacteroidota</taxon>
        <taxon>Bacteroidia</taxon>
        <taxon>Bacteroidales</taxon>
        <taxon>Prevotellaceae</taxon>
        <taxon>Xylanibacter</taxon>
    </lineage>
</organism>
<evidence type="ECO:0000313" key="1">
    <source>
        <dbReference type="EMBL" id="SHL25476.1"/>
    </source>
</evidence>
<reference evidence="1 2" key="1">
    <citation type="submission" date="2016-11" db="EMBL/GenBank/DDBJ databases">
        <authorList>
            <person name="Jaros S."/>
            <person name="Januszkiewicz K."/>
            <person name="Wedrychowicz H."/>
        </authorList>
    </citation>
    <scope>NUCLEOTIDE SEQUENCE [LARGE SCALE GENOMIC DNA]</scope>
    <source>
        <strain evidence="1 2">KHT3</strain>
    </source>
</reference>
<accession>A0A1M6Z4L5</accession>
<protein>
    <submittedName>
        <fullName evidence="1">Uncharacterized protein</fullName>
    </submittedName>
</protein>
<dbReference type="EMBL" id="FRBD01000040">
    <property type="protein sequence ID" value="SHL25476.1"/>
    <property type="molecule type" value="Genomic_DNA"/>
</dbReference>
<evidence type="ECO:0000313" key="2">
    <source>
        <dbReference type="Proteomes" id="UP000184130"/>
    </source>
</evidence>
<dbReference type="RefSeq" id="WP_073211735.1">
    <property type="nucleotide sequence ID" value="NZ_FRBD01000040.1"/>
</dbReference>
<sequence length="126" mass="14054">MAILLIIFVTVFVFVVVKELMSYGKPYSKSMNTESAVEEKVVPKIQKKAEPQKAKPAAMKTKKSKFEYKTYRVPGGYGYLLGGVGGGDRAGSHSSQDDDFDEAEYRAYREELAAYDDFVASLDMDD</sequence>
<dbReference type="AlphaFoldDB" id="A0A1M6Z4L5"/>